<dbReference type="KEGG" id="thel:IG193_03610"/>
<sequence length="507" mass="58362">MEIQRNARVDGGEVLLEFYEISPPFAYALIVRRRDGGIEYRLLEPPLTLEDIRVLERVKRILLLSSTERLDRALQRLTSEPEAFLEEEVRRVIKRYKIEAPGESLEKYLYYIKRDTIGYGRIDALLKDKEIEDISCDGLGAPVYVWHRRYESIPTNIVFSDPEELTSLILKLTYRAGKQVSIAQPIVEGALPMGYRLHVTLDEVSRRGGTFTIRKFREIPFSLIDLVNMGTISPQLAAYLWYLIENNRSVMIVGATASGKTTTLNAVATFIRPEAKVVTIEDTPELRLPHENWVPLVTRPSYEEWVRNVDLFDLLKSAMRMRPDYVIIGEVRGEEAFTLFQAIATGHAGMCTLHAENVDYAVKRLVSPPMNVPLFLIPMMNVVILVRRLKIGEKVVRRVVSVQELLDVDEARNTVATREVFRINPVLDRAEWVSESEHLKRIAEEKFTTLGEIQKELERRVSVIEYMAKAGITSYERISQVIRDYYKNPEQTLHLLMSGYYVRAREA</sequence>
<dbReference type="PANTHER" id="PTHR30486:SF6">
    <property type="entry name" value="TYPE IV PILUS RETRACTATION ATPASE PILT"/>
    <property type="match status" value="1"/>
</dbReference>
<dbReference type="AlphaFoldDB" id="A0A7L9FL16"/>
<evidence type="ECO:0000313" key="3">
    <source>
        <dbReference type="EMBL" id="QOJ79556.1"/>
    </source>
</evidence>
<dbReference type="GeneID" id="59148952"/>
<gene>
    <name evidence="3" type="ORF">IG193_03610</name>
</gene>
<dbReference type="SUPFAM" id="SSF52540">
    <property type="entry name" value="P-loop containing nucleoside triphosphate hydrolases"/>
    <property type="match status" value="1"/>
</dbReference>
<dbReference type="Gene3D" id="3.30.450.380">
    <property type="match status" value="1"/>
</dbReference>
<dbReference type="InterPro" id="IPR050921">
    <property type="entry name" value="T4SS_GSP_E_ATPase"/>
</dbReference>
<dbReference type="Pfam" id="PF00437">
    <property type="entry name" value="T2SSE"/>
    <property type="match status" value="1"/>
</dbReference>
<dbReference type="EMBL" id="CP062310">
    <property type="protein sequence ID" value="QOJ79556.1"/>
    <property type="molecule type" value="Genomic_DNA"/>
</dbReference>
<feature type="domain" description="Bacterial type II secretion system protein E" evidence="2">
    <location>
        <begin position="157"/>
        <end position="391"/>
    </location>
</feature>
<dbReference type="PANTHER" id="PTHR30486">
    <property type="entry name" value="TWITCHING MOTILITY PROTEIN PILT"/>
    <property type="match status" value="1"/>
</dbReference>
<protein>
    <submittedName>
        <fullName evidence="3">Type II/IV secretion system ATPase subunit</fullName>
    </submittedName>
</protein>
<dbReference type="CDD" id="cd01130">
    <property type="entry name" value="VirB11-like_ATPase"/>
    <property type="match status" value="1"/>
</dbReference>
<organism evidence="3 4">
    <name type="scientific">Infirmifilum lucidum</name>
    <dbReference type="NCBI Taxonomy" id="2776706"/>
    <lineage>
        <taxon>Archaea</taxon>
        <taxon>Thermoproteota</taxon>
        <taxon>Thermoprotei</taxon>
        <taxon>Thermofilales</taxon>
        <taxon>Thermofilaceae</taxon>
        <taxon>Infirmifilum</taxon>
    </lineage>
</organism>
<dbReference type="Proteomes" id="UP000594121">
    <property type="component" value="Chromosome"/>
</dbReference>
<dbReference type="InterPro" id="IPR001482">
    <property type="entry name" value="T2SS/T4SS_dom"/>
</dbReference>
<proteinExistence type="inferred from homology"/>
<dbReference type="RefSeq" id="WP_192819528.1">
    <property type="nucleotide sequence ID" value="NZ_CP062310.1"/>
</dbReference>
<dbReference type="Gene3D" id="3.40.50.300">
    <property type="entry name" value="P-loop containing nucleotide triphosphate hydrolases"/>
    <property type="match status" value="1"/>
</dbReference>
<evidence type="ECO:0000259" key="2">
    <source>
        <dbReference type="Pfam" id="PF00437"/>
    </source>
</evidence>
<comment type="similarity">
    <text evidence="1">Belongs to the GSP E family.</text>
</comment>
<keyword evidence="4" id="KW-1185">Reference proteome</keyword>
<accession>A0A7L9FL16</accession>
<dbReference type="InParanoid" id="A0A7L9FL16"/>
<name>A0A7L9FL16_9CREN</name>
<dbReference type="GO" id="GO:0016887">
    <property type="term" value="F:ATP hydrolysis activity"/>
    <property type="evidence" value="ECO:0007669"/>
    <property type="project" value="InterPro"/>
</dbReference>
<dbReference type="InterPro" id="IPR027417">
    <property type="entry name" value="P-loop_NTPase"/>
</dbReference>
<evidence type="ECO:0000256" key="1">
    <source>
        <dbReference type="ARBA" id="ARBA00006611"/>
    </source>
</evidence>
<evidence type="ECO:0000313" key="4">
    <source>
        <dbReference type="Proteomes" id="UP000594121"/>
    </source>
</evidence>
<reference evidence="3 4" key="1">
    <citation type="submission" date="2020-10" db="EMBL/GenBank/DDBJ databases">
        <title>Thermofilum lucidum 3507LT sp. nov. a novel member of Thermofilaceae family isolated from Chile hot spring, and proposal of description order Thermofilales.</title>
        <authorList>
            <person name="Zayulina K.S."/>
            <person name="Elcheninov A.G."/>
            <person name="Toshchakov S.V."/>
            <person name="Kublanov I.V."/>
        </authorList>
    </citation>
    <scope>NUCLEOTIDE SEQUENCE [LARGE SCALE GENOMIC DNA]</scope>
    <source>
        <strain evidence="3 4">3507LT</strain>
    </source>
</reference>